<evidence type="ECO:0000313" key="4">
    <source>
        <dbReference type="EMBL" id="RKO98971.1"/>
    </source>
</evidence>
<feature type="compositionally biased region" description="Low complexity" evidence="2">
    <location>
        <begin position="112"/>
        <end position="121"/>
    </location>
</feature>
<feature type="region of interest" description="Disordered" evidence="2">
    <location>
        <begin position="257"/>
        <end position="340"/>
    </location>
</feature>
<feature type="domain" description="KxDL" evidence="3">
    <location>
        <begin position="164"/>
        <end position="245"/>
    </location>
</feature>
<accession>A0A4P9WZR8</accession>
<evidence type="ECO:0000313" key="5">
    <source>
        <dbReference type="Proteomes" id="UP000274922"/>
    </source>
</evidence>
<sequence length="340" mass="35627">MASPPPPRPETFETFETPIKQPPATPANRGGDDEARAETRGRRFGPGPRGETVPTETQAHVAARSRLTGGPLEENRSRASLPRVDGARPAVGSTSPNDPLRAHVAAAAAAVSSRAAARVARPTSISPPAPVAGAASRPRADSRAAAESPPASVEPGPPLALPDRLARLFPADQIADLTAAQRDTLARLASTREVVSQTRALGTSLARVQLGVRRRARAVRQLRHDLDRMWARVGQLKADVARKHPVPWQAVATRREQRAAAAEAAETGDADDASIPTRRSATAPASAAAGAGRPPPVRRVMSGPSRAERVADDVRAAIEGAPAARPRPTKSVSFHATVKP</sequence>
<comment type="similarity">
    <text evidence="1">Belongs to the KXD1 family.</text>
</comment>
<gene>
    <name evidence="4" type="ORF">CXG81DRAFT_28244</name>
</gene>
<evidence type="ECO:0000256" key="1">
    <source>
        <dbReference type="ARBA" id="ARBA00005913"/>
    </source>
</evidence>
<feature type="compositionally biased region" description="Basic and acidic residues" evidence="2">
    <location>
        <begin position="30"/>
        <end position="41"/>
    </location>
</feature>
<reference evidence="5" key="1">
    <citation type="journal article" date="2018" name="Nat. Microbiol.">
        <title>Leveraging single-cell genomics to expand the fungal tree of life.</title>
        <authorList>
            <person name="Ahrendt S.R."/>
            <person name="Quandt C.A."/>
            <person name="Ciobanu D."/>
            <person name="Clum A."/>
            <person name="Salamov A."/>
            <person name="Andreopoulos B."/>
            <person name="Cheng J.F."/>
            <person name="Woyke T."/>
            <person name="Pelin A."/>
            <person name="Henrissat B."/>
            <person name="Reynolds N.K."/>
            <person name="Benny G.L."/>
            <person name="Smith M.E."/>
            <person name="James T.Y."/>
            <person name="Grigoriev I.V."/>
        </authorList>
    </citation>
    <scope>NUCLEOTIDE SEQUENCE [LARGE SCALE GENOMIC DNA]</scope>
    <source>
        <strain evidence="5">ATCC 52028</strain>
    </source>
</reference>
<dbReference type="AlphaFoldDB" id="A0A4P9WZR8"/>
<feature type="region of interest" description="Disordered" evidence="2">
    <location>
        <begin position="112"/>
        <end position="159"/>
    </location>
</feature>
<feature type="compositionally biased region" description="Low complexity" evidence="2">
    <location>
        <begin position="145"/>
        <end position="154"/>
    </location>
</feature>
<dbReference type="Pfam" id="PF10241">
    <property type="entry name" value="KxDL"/>
    <property type="match status" value="1"/>
</dbReference>
<proteinExistence type="inferred from homology"/>
<organism evidence="4 5">
    <name type="scientific">Caulochytrium protostelioides</name>
    <dbReference type="NCBI Taxonomy" id="1555241"/>
    <lineage>
        <taxon>Eukaryota</taxon>
        <taxon>Fungi</taxon>
        <taxon>Fungi incertae sedis</taxon>
        <taxon>Chytridiomycota</taxon>
        <taxon>Chytridiomycota incertae sedis</taxon>
        <taxon>Chytridiomycetes</taxon>
        <taxon>Caulochytriales</taxon>
        <taxon>Caulochytriaceae</taxon>
        <taxon>Caulochytrium</taxon>
    </lineage>
</organism>
<name>A0A4P9WZR8_9FUNG</name>
<dbReference type="EMBL" id="ML014336">
    <property type="protein sequence ID" value="RKO98971.1"/>
    <property type="molecule type" value="Genomic_DNA"/>
</dbReference>
<dbReference type="Proteomes" id="UP000274922">
    <property type="component" value="Unassembled WGS sequence"/>
</dbReference>
<feature type="compositionally biased region" description="Low complexity" evidence="2">
    <location>
        <begin position="276"/>
        <end position="292"/>
    </location>
</feature>
<protein>
    <recommendedName>
        <fullName evidence="3">KxDL domain-containing protein</fullName>
    </recommendedName>
</protein>
<feature type="compositionally biased region" description="Basic and acidic residues" evidence="2">
    <location>
        <begin position="306"/>
        <end position="316"/>
    </location>
</feature>
<keyword evidence="5" id="KW-1185">Reference proteome</keyword>
<evidence type="ECO:0000256" key="2">
    <source>
        <dbReference type="SAM" id="MobiDB-lite"/>
    </source>
</evidence>
<feature type="region of interest" description="Disordered" evidence="2">
    <location>
        <begin position="1"/>
        <end position="99"/>
    </location>
</feature>
<dbReference type="InterPro" id="IPR019371">
    <property type="entry name" value="KxDL_dom"/>
</dbReference>
<evidence type="ECO:0000259" key="3">
    <source>
        <dbReference type="Pfam" id="PF10241"/>
    </source>
</evidence>